<gene>
    <name evidence="7" type="primary">rbsC</name>
    <name evidence="7" type="ORF">BJI69_07345</name>
</gene>
<dbReference type="Pfam" id="PF02653">
    <property type="entry name" value="BPD_transp_2"/>
    <property type="match status" value="1"/>
</dbReference>
<dbReference type="InterPro" id="IPR001851">
    <property type="entry name" value="ABC_transp_permease"/>
</dbReference>
<dbReference type="GO" id="GO:0022857">
    <property type="term" value="F:transmembrane transporter activity"/>
    <property type="evidence" value="ECO:0007669"/>
    <property type="project" value="InterPro"/>
</dbReference>
<dbReference type="PATRIC" id="fig|1440763.5.peg.2403"/>
<dbReference type="PANTHER" id="PTHR32196:SF72">
    <property type="entry name" value="RIBOSE IMPORT PERMEASE PROTEIN RBSC"/>
    <property type="match status" value="1"/>
</dbReference>
<dbReference type="GO" id="GO:0005886">
    <property type="term" value="C:plasma membrane"/>
    <property type="evidence" value="ECO:0007669"/>
    <property type="project" value="UniProtKB-SubCell"/>
</dbReference>
<dbReference type="CDD" id="cd06579">
    <property type="entry name" value="TM_PBP1_transp_AraH_like"/>
    <property type="match status" value="1"/>
</dbReference>
<dbReference type="EMBL" id="CP017480">
    <property type="protein sequence ID" value="APG03741.1"/>
    <property type="molecule type" value="Genomic_DNA"/>
</dbReference>
<sequence>MTLQLNWSQAKALFQRLGSVIGLLLLFIVLSVLSPDFLTTGNLLTVLRQVSINALIAFGMTFVILSGGIDLSVGAILAFTGAITAGLMAAGHGMVLSVGAGLGLGLVLGMVNGALVSWGKVAPFIATLGTVTLLRGLTLSYTQGSPIPVTNPGFAMLGGGYIANLIPLPVIWMAVAFILCGFLLRGTVFGRHVVAIGGNEEAARLSGVRISPMKLGIYGLSGLLSAFAGVVLTSRLYSAQATAGAGYELDAIAAVVLGGTSLAGGRGWLFGTLIGALLIGFLNNGLNLLGVSSFYQQVVKGIVILIAVLLDRRQ</sequence>
<dbReference type="STRING" id="1440763.BJI69_07345"/>
<dbReference type="KEGG" id="lrz:BJI69_07345"/>
<keyword evidence="8" id="KW-1185">Reference proteome</keyword>
<evidence type="ECO:0000256" key="3">
    <source>
        <dbReference type="ARBA" id="ARBA00022475"/>
    </source>
</evidence>
<protein>
    <submittedName>
        <fullName evidence="7">Ribose ABC transporter permease</fullName>
    </submittedName>
</protein>
<keyword evidence="3" id="KW-1003">Cell membrane</keyword>
<comment type="subcellular location">
    <subcellularLocation>
        <location evidence="1">Cell inner membrane</location>
        <topology evidence="1">Multi-pass membrane protein</topology>
    </subcellularLocation>
</comment>
<organism evidence="7 8">
    <name type="scientific">Luteibacter rhizovicinus DSM 16549</name>
    <dbReference type="NCBI Taxonomy" id="1440763"/>
    <lineage>
        <taxon>Bacteria</taxon>
        <taxon>Pseudomonadati</taxon>
        <taxon>Pseudomonadota</taxon>
        <taxon>Gammaproteobacteria</taxon>
        <taxon>Lysobacterales</taxon>
        <taxon>Rhodanobacteraceae</taxon>
        <taxon>Luteibacter</taxon>
    </lineage>
</organism>
<evidence type="ECO:0000256" key="5">
    <source>
        <dbReference type="ARBA" id="ARBA00022989"/>
    </source>
</evidence>
<evidence type="ECO:0000256" key="2">
    <source>
        <dbReference type="ARBA" id="ARBA00007942"/>
    </source>
</evidence>
<evidence type="ECO:0000256" key="6">
    <source>
        <dbReference type="ARBA" id="ARBA00023136"/>
    </source>
</evidence>
<dbReference type="PANTHER" id="PTHR32196">
    <property type="entry name" value="ABC TRANSPORTER PERMEASE PROTEIN YPHD-RELATED-RELATED"/>
    <property type="match status" value="1"/>
</dbReference>
<dbReference type="AlphaFoldDB" id="A0A0G9HGA8"/>
<accession>A0A0G9HGA8</accession>
<dbReference type="Proteomes" id="UP000182987">
    <property type="component" value="Chromosome"/>
</dbReference>
<evidence type="ECO:0000313" key="8">
    <source>
        <dbReference type="Proteomes" id="UP000182987"/>
    </source>
</evidence>
<evidence type="ECO:0000256" key="4">
    <source>
        <dbReference type="ARBA" id="ARBA00022692"/>
    </source>
</evidence>
<reference evidence="8" key="1">
    <citation type="submission" date="2016-09" db="EMBL/GenBank/DDBJ databases">
        <authorList>
            <person name="Lysoe E."/>
        </authorList>
    </citation>
    <scope>NUCLEOTIDE SEQUENCE [LARGE SCALE GENOMIC DNA]</scope>
    <source>
        <strain evidence="8">LJ96T</strain>
    </source>
</reference>
<keyword evidence="6" id="KW-0472">Membrane</keyword>
<keyword evidence="4" id="KW-0812">Transmembrane</keyword>
<name>A0A0G9HGA8_9GAMM</name>
<evidence type="ECO:0000256" key="1">
    <source>
        <dbReference type="ARBA" id="ARBA00004429"/>
    </source>
</evidence>
<dbReference type="RefSeq" id="WP_046968106.1">
    <property type="nucleotide sequence ID" value="NZ_CP017480.1"/>
</dbReference>
<evidence type="ECO:0000313" key="7">
    <source>
        <dbReference type="EMBL" id="APG03741.1"/>
    </source>
</evidence>
<keyword evidence="5" id="KW-1133">Transmembrane helix</keyword>
<dbReference type="OrthoDB" id="5422926at2"/>
<comment type="similarity">
    <text evidence="2">Belongs to the binding-protein-dependent transport system permease family. AraH/RbsC subfamily.</text>
</comment>
<proteinExistence type="inferred from homology"/>